<evidence type="ECO:0000313" key="1">
    <source>
        <dbReference type="EMBL" id="QJB35191.1"/>
    </source>
</evidence>
<proteinExistence type="predicted"/>
<dbReference type="PANTHER" id="PTHR38733:SF1">
    <property type="entry name" value="TYPE IV METHYL-DIRECTED RESTRICTION ENZYME ECOKMCRBC"/>
    <property type="match status" value="1"/>
</dbReference>
<evidence type="ECO:0000313" key="2">
    <source>
        <dbReference type="Proteomes" id="UP000502421"/>
    </source>
</evidence>
<name>A0AAE7D9T0_9BACT</name>
<dbReference type="Proteomes" id="UP000502421">
    <property type="component" value="Chromosome"/>
</dbReference>
<dbReference type="EMBL" id="CP051205">
    <property type="protein sequence ID" value="QJB35191.1"/>
    <property type="molecule type" value="Genomic_DNA"/>
</dbReference>
<accession>A0AAE7D9T0</accession>
<keyword evidence="1" id="KW-0540">Nuclease</keyword>
<organism evidence="1 2">
    <name type="scientific">Chitinophaga oryzae</name>
    <dbReference type="NCBI Taxonomy" id="2725414"/>
    <lineage>
        <taxon>Bacteria</taxon>
        <taxon>Pseudomonadati</taxon>
        <taxon>Bacteroidota</taxon>
        <taxon>Chitinophagia</taxon>
        <taxon>Chitinophagales</taxon>
        <taxon>Chitinophagaceae</taxon>
        <taxon>Chitinophaga</taxon>
    </lineage>
</organism>
<dbReference type="GO" id="GO:0004519">
    <property type="term" value="F:endonuclease activity"/>
    <property type="evidence" value="ECO:0007669"/>
    <property type="project" value="UniProtKB-KW"/>
</dbReference>
<keyword evidence="1" id="KW-0255">Endonuclease</keyword>
<dbReference type="REBASE" id="390640">
    <property type="entry name" value="Csp1310McrBCP"/>
</dbReference>
<dbReference type="AlphaFoldDB" id="A0AAE7D9T0"/>
<protein>
    <submittedName>
        <fullName evidence="1">Restriction endonuclease</fullName>
    </submittedName>
</protein>
<reference evidence="2" key="1">
    <citation type="submission" date="2020-04" db="EMBL/GenBank/DDBJ databases">
        <authorList>
            <person name="Kittiwongwattana C."/>
        </authorList>
    </citation>
    <scope>NUCLEOTIDE SEQUENCE [LARGE SCALE GENOMIC DNA]</scope>
    <source>
        <strain evidence="2">1310</strain>
    </source>
</reference>
<dbReference type="RefSeq" id="WP_168810015.1">
    <property type="nucleotide sequence ID" value="NZ_CP051205.1"/>
</dbReference>
<dbReference type="Pfam" id="PF10117">
    <property type="entry name" value="McrBC"/>
    <property type="match status" value="1"/>
</dbReference>
<gene>
    <name evidence="1" type="ORF">HF329_29355</name>
</gene>
<sequence>MNKNVITIFEHDTLTINQQGLSQHHFNALVKFNDLHNGKYFTVGHNKIKFKSYVGVLQVGNKVIEILPKADNNPSTNIQTISKWQAALLSMLQQAGYIKLNETEKASQNTGNRNLLDIYLHTFLKEVEFLAHVGLVKKYRYQSANKKVLKGRLLIHRHIQQNAVNKEKFYTEHQVYDSNNRFNGILKKALQIVCQSTANTSLKQTSSQLLLHFESIDMWSGTLTELENLIFDRKSASYQYAIALAKLIIQNFCPDFSSGIHNIIAIMFDMNKLFESYIYKCFKKRENDPSLPKFKVSRQNSKVFWGDKTISPDIIVSYQTADEKHLSFIVDTKWKIVDEDQPSDNDLKQMYVYNFQFNVLKSILFYPKVNQHNMGVKNYELSDLAQTAQHGCELYFADLFDENNKLSDRFAIEFLAKNVS</sequence>
<keyword evidence="1" id="KW-0378">Hydrolase</keyword>
<dbReference type="KEGG" id="coy:HF329_29355"/>
<dbReference type="InterPro" id="IPR019292">
    <property type="entry name" value="McrC"/>
</dbReference>
<dbReference type="PANTHER" id="PTHR38733">
    <property type="entry name" value="PROTEIN MCRC"/>
    <property type="match status" value="1"/>
</dbReference>